<sequence length="139" mass="15665">MAQGEKKVITFNTALQFSIPLKDVRRRFLLRGLEALSADVACLQEVYNASDIAFLMLSLGKTYPYSFSFAHDTVTKLKATEEPPCNRQKITEFLGCVSSHCSGFNTSVHEDRVSLLLCLQTMCATQSRKMLFFIVCRPE</sequence>
<reference evidence="1" key="2">
    <citation type="journal article" date="2021" name="Genome Biol. Evol.">
        <title>Developing a high-quality reference genome for a parasitic bivalve with doubly uniparental inheritance (Bivalvia: Unionida).</title>
        <authorList>
            <person name="Smith C.H."/>
        </authorList>
    </citation>
    <scope>NUCLEOTIDE SEQUENCE</scope>
    <source>
        <strain evidence="1">CHS0354</strain>
        <tissue evidence="1">Mantle</tissue>
    </source>
</reference>
<proteinExistence type="predicted"/>
<dbReference type="Proteomes" id="UP001195483">
    <property type="component" value="Unassembled WGS sequence"/>
</dbReference>
<dbReference type="AlphaFoldDB" id="A0AAE0RS62"/>
<dbReference type="InterPro" id="IPR036691">
    <property type="entry name" value="Endo/exonu/phosph_ase_sf"/>
</dbReference>
<accession>A0AAE0RS62</accession>
<keyword evidence="2" id="KW-1185">Reference proteome</keyword>
<gene>
    <name evidence="1" type="ORF">CHS0354_002175</name>
</gene>
<reference evidence="1" key="1">
    <citation type="journal article" date="2021" name="Genome Biol. Evol.">
        <title>A High-Quality Reference Genome for a Parasitic Bivalve with Doubly Uniparental Inheritance (Bivalvia: Unionida).</title>
        <authorList>
            <person name="Smith C.H."/>
        </authorList>
    </citation>
    <scope>NUCLEOTIDE SEQUENCE</scope>
    <source>
        <strain evidence="1">CHS0354</strain>
    </source>
</reference>
<name>A0AAE0RS62_9BIVA</name>
<dbReference type="SUPFAM" id="SSF56219">
    <property type="entry name" value="DNase I-like"/>
    <property type="match status" value="1"/>
</dbReference>
<dbReference type="Gene3D" id="3.60.10.10">
    <property type="entry name" value="Endonuclease/exonuclease/phosphatase"/>
    <property type="match status" value="1"/>
</dbReference>
<comment type="caution">
    <text evidence="1">The sequence shown here is derived from an EMBL/GenBank/DDBJ whole genome shotgun (WGS) entry which is preliminary data.</text>
</comment>
<evidence type="ECO:0000313" key="1">
    <source>
        <dbReference type="EMBL" id="KAK3578604.1"/>
    </source>
</evidence>
<dbReference type="EMBL" id="JAEAOA010000192">
    <property type="protein sequence ID" value="KAK3578604.1"/>
    <property type="molecule type" value="Genomic_DNA"/>
</dbReference>
<protein>
    <submittedName>
        <fullName evidence="1">Uncharacterized protein</fullName>
    </submittedName>
</protein>
<organism evidence="1 2">
    <name type="scientific">Potamilus streckersoni</name>
    <dbReference type="NCBI Taxonomy" id="2493646"/>
    <lineage>
        <taxon>Eukaryota</taxon>
        <taxon>Metazoa</taxon>
        <taxon>Spiralia</taxon>
        <taxon>Lophotrochozoa</taxon>
        <taxon>Mollusca</taxon>
        <taxon>Bivalvia</taxon>
        <taxon>Autobranchia</taxon>
        <taxon>Heteroconchia</taxon>
        <taxon>Palaeoheterodonta</taxon>
        <taxon>Unionida</taxon>
        <taxon>Unionoidea</taxon>
        <taxon>Unionidae</taxon>
        <taxon>Ambleminae</taxon>
        <taxon>Lampsilini</taxon>
        <taxon>Potamilus</taxon>
    </lineage>
</organism>
<reference evidence="1" key="3">
    <citation type="submission" date="2023-05" db="EMBL/GenBank/DDBJ databases">
        <authorList>
            <person name="Smith C.H."/>
        </authorList>
    </citation>
    <scope>NUCLEOTIDE SEQUENCE</scope>
    <source>
        <strain evidence="1">CHS0354</strain>
        <tissue evidence="1">Mantle</tissue>
    </source>
</reference>
<evidence type="ECO:0000313" key="2">
    <source>
        <dbReference type="Proteomes" id="UP001195483"/>
    </source>
</evidence>